<dbReference type="AlphaFoldDB" id="A0A0D0CQ46"/>
<evidence type="ECO:0000313" key="2">
    <source>
        <dbReference type="EMBL" id="KIK77463.1"/>
    </source>
</evidence>
<gene>
    <name evidence="2" type="ORF">PAXRUDRAFT_834978</name>
</gene>
<evidence type="ECO:0000313" key="3">
    <source>
        <dbReference type="Proteomes" id="UP000054538"/>
    </source>
</evidence>
<feature type="region of interest" description="Disordered" evidence="1">
    <location>
        <begin position="1"/>
        <end position="78"/>
    </location>
</feature>
<feature type="compositionally biased region" description="Polar residues" evidence="1">
    <location>
        <begin position="362"/>
        <end position="379"/>
    </location>
</feature>
<organism evidence="2 3">
    <name type="scientific">Paxillus rubicundulus Ve08.2h10</name>
    <dbReference type="NCBI Taxonomy" id="930991"/>
    <lineage>
        <taxon>Eukaryota</taxon>
        <taxon>Fungi</taxon>
        <taxon>Dikarya</taxon>
        <taxon>Basidiomycota</taxon>
        <taxon>Agaricomycotina</taxon>
        <taxon>Agaricomycetes</taxon>
        <taxon>Agaricomycetidae</taxon>
        <taxon>Boletales</taxon>
        <taxon>Paxilineae</taxon>
        <taxon>Paxillaceae</taxon>
        <taxon>Paxillus</taxon>
    </lineage>
</organism>
<dbReference type="InParanoid" id="A0A0D0CQ46"/>
<name>A0A0D0CQ46_9AGAM</name>
<dbReference type="STRING" id="930991.A0A0D0CQ46"/>
<keyword evidence="3" id="KW-1185">Reference proteome</keyword>
<feature type="region of interest" description="Disordered" evidence="1">
    <location>
        <begin position="299"/>
        <end position="394"/>
    </location>
</feature>
<dbReference type="Proteomes" id="UP000054538">
    <property type="component" value="Unassembled WGS sequence"/>
</dbReference>
<evidence type="ECO:0000256" key="1">
    <source>
        <dbReference type="SAM" id="MobiDB-lite"/>
    </source>
</evidence>
<feature type="compositionally biased region" description="Polar residues" evidence="1">
    <location>
        <begin position="340"/>
        <end position="349"/>
    </location>
</feature>
<feature type="compositionally biased region" description="Polar residues" evidence="1">
    <location>
        <begin position="303"/>
        <end position="316"/>
    </location>
</feature>
<reference evidence="3" key="2">
    <citation type="submission" date="2015-01" db="EMBL/GenBank/DDBJ databases">
        <title>Evolutionary Origins and Diversification of the Mycorrhizal Mutualists.</title>
        <authorList>
            <consortium name="DOE Joint Genome Institute"/>
            <consortium name="Mycorrhizal Genomics Consortium"/>
            <person name="Kohler A."/>
            <person name="Kuo A."/>
            <person name="Nagy L.G."/>
            <person name="Floudas D."/>
            <person name="Copeland A."/>
            <person name="Barry K.W."/>
            <person name="Cichocki N."/>
            <person name="Veneault-Fourrey C."/>
            <person name="LaButti K."/>
            <person name="Lindquist E.A."/>
            <person name="Lipzen A."/>
            <person name="Lundell T."/>
            <person name="Morin E."/>
            <person name="Murat C."/>
            <person name="Riley R."/>
            <person name="Ohm R."/>
            <person name="Sun H."/>
            <person name="Tunlid A."/>
            <person name="Henrissat B."/>
            <person name="Grigoriev I.V."/>
            <person name="Hibbett D.S."/>
            <person name="Martin F."/>
        </authorList>
    </citation>
    <scope>NUCLEOTIDE SEQUENCE [LARGE SCALE GENOMIC DNA]</scope>
    <source>
        <strain evidence="3">Ve08.2h10</strain>
    </source>
</reference>
<proteinExistence type="predicted"/>
<accession>A0A0D0CQ46</accession>
<dbReference type="EMBL" id="KN826977">
    <property type="protein sequence ID" value="KIK77463.1"/>
    <property type="molecule type" value="Genomic_DNA"/>
</dbReference>
<protein>
    <submittedName>
        <fullName evidence="2">Uncharacterized protein</fullName>
    </submittedName>
</protein>
<dbReference type="HOGENOM" id="CLU_037241_0_0_1"/>
<dbReference type="OrthoDB" id="3249923at2759"/>
<reference evidence="2 3" key="1">
    <citation type="submission" date="2014-04" db="EMBL/GenBank/DDBJ databases">
        <authorList>
            <consortium name="DOE Joint Genome Institute"/>
            <person name="Kuo A."/>
            <person name="Kohler A."/>
            <person name="Jargeat P."/>
            <person name="Nagy L.G."/>
            <person name="Floudas D."/>
            <person name="Copeland A."/>
            <person name="Barry K.W."/>
            <person name="Cichocki N."/>
            <person name="Veneault-Fourrey C."/>
            <person name="LaButti K."/>
            <person name="Lindquist E.A."/>
            <person name="Lipzen A."/>
            <person name="Lundell T."/>
            <person name="Morin E."/>
            <person name="Murat C."/>
            <person name="Sun H."/>
            <person name="Tunlid A."/>
            <person name="Henrissat B."/>
            <person name="Grigoriev I.V."/>
            <person name="Hibbett D.S."/>
            <person name="Martin F."/>
            <person name="Nordberg H.P."/>
            <person name="Cantor M.N."/>
            <person name="Hua S.X."/>
        </authorList>
    </citation>
    <scope>NUCLEOTIDE SEQUENCE [LARGE SCALE GENOMIC DNA]</scope>
    <source>
        <strain evidence="2 3">Ve08.2h10</strain>
    </source>
</reference>
<sequence length="519" mass="57980">MSWKGKFARKEYEGGGKCYSRMSTGGTGPSRPSGPSDVTSTKGANWRWYVRDGTVVPRAAGCGGSEGSDDEDLYGPPKLSTAKAARKFQVGVKSVHQPEGSNKPVHEIEIDAINKDNHSAQDTVDDVIDEPARDALVASTSGSDHEEHTEPSEALLEGLERISSSSVRLQKMRRLPFLRRNLQDGFAHRCQLAGVPVKRTPLPRTSVSVMYHCPLETTAMKTPRKAFVTTARSSMRDWLCPFCSLHHNFANQMMLDKHLSWDHPSVKVLWNEHHNVLTLTMPPPVPEPRVRLAYQVPVPDPSETASDLSSNATQVTRTRRADLDQKTFPHVSAAPSAAPTKSTFTLTSNAEEDIKPKYLPSRYSSQGTDPQRRSNTISRPPSLGPAGTKPRLPQDILRPEATFPYLPEDNENGDVYYSCRPGGARLYDILNTLSLEPYGVLKWVIVDREEELFELDDVLDEDKVIQALWFRWIFLNRNRFVANYFNGTKAFVTENWQLIKTAAGLLALRTWLLVIISSV</sequence>